<evidence type="ECO:0000256" key="1">
    <source>
        <dbReference type="ARBA" id="ARBA00038494"/>
    </source>
</evidence>
<keyword evidence="4" id="KW-1185">Reference proteome</keyword>
<dbReference type="InterPro" id="IPR001173">
    <property type="entry name" value="Glyco_trans_2-like"/>
</dbReference>
<comment type="similarity">
    <text evidence="1">Belongs to the glycosyltransferase 2 family. WaaE/KdtX subfamily.</text>
</comment>
<feature type="domain" description="Glycosyltransferase 2-like" evidence="2">
    <location>
        <begin position="4"/>
        <end position="132"/>
    </location>
</feature>
<dbReference type="EMBL" id="VRYZ01000009">
    <property type="protein sequence ID" value="TXS89331.1"/>
    <property type="molecule type" value="Genomic_DNA"/>
</dbReference>
<dbReference type="InterPro" id="IPR029044">
    <property type="entry name" value="Nucleotide-diphossugar_trans"/>
</dbReference>
<organism evidence="3 4">
    <name type="scientific">Parahaliea aestuarii</name>
    <dbReference type="NCBI Taxonomy" id="1852021"/>
    <lineage>
        <taxon>Bacteria</taxon>
        <taxon>Pseudomonadati</taxon>
        <taxon>Pseudomonadota</taxon>
        <taxon>Gammaproteobacteria</taxon>
        <taxon>Cellvibrionales</taxon>
        <taxon>Halieaceae</taxon>
        <taxon>Parahaliea</taxon>
    </lineage>
</organism>
<dbReference type="PANTHER" id="PTHR43630:SF2">
    <property type="entry name" value="GLYCOSYLTRANSFERASE"/>
    <property type="match status" value="1"/>
</dbReference>
<sequence>MKLSLCMIVRNEAFFLRDCLAAAAPYVDELVVVDTGSSDGTQDIARDFDARLFEYTWHDDYAAARNYALAQATGDWILVLDADELITPDDYQRLRELADDTEYDGFYLEQRNYTGEQRSAGWRASPPDAPSRGFGGYTVNPILRLFRRRADIYYQSPIHEIVDGTIAGDKRRHLDIPIHHYVDANPDRPRAQRSLRYLELMDRALASAPDGRLYHIAASAAMYQAGDYAKAHNYFREAARLGYDPARSLEGAGEASYRQQDYGVAMDHYQQAYARGYRSASMCLNMANIRVRLGQRREAIALLQQCLELGGLGPDVTDVIRRNIDTLKRKEGLA</sequence>
<dbReference type="RefSeq" id="WP_148065693.1">
    <property type="nucleotide sequence ID" value="NZ_VRYZ01000009.1"/>
</dbReference>
<dbReference type="SUPFAM" id="SSF53448">
    <property type="entry name" value="Nucleotide-diphospho-sugar transferases"/>
    <property type="match status" value="1"/>
</dbReference>
<accession>A0A5C8ZPN6</accession>
<dbReference type="PANTHER" id="PTHR43630">
    <property type="entry name" value="POLY-BETA-1,6-N-ACETYL-D-GLUCOSAMINE SYNTHASE"/>
    <property type="match status" value="1"/>
</dbReference>
<name>A0A5C8ZPN6_9GAMM</name>
<evidence type="ECO:0000313" key="3">
    <source>
        <dbReference type="EMBL" id="TXS89331.1"/>
    </source>
</evidence>
<dbReference type="CDD" id="cd02511">
    <property type="entry name" value="Beta4Glucosyltransferase"/>
    <property type="match status" value="1"/>
</dbReference>
<dbReference type="OrthoDB" id="9815923at2"/>
<evidence type="ECO:0000259" key="2">
    <source>
        <dbReference type="Pfam" id="PF00535"/>
    </source>
</evidence>
<keyword evidence="3" id="KW-0808">Transferase</keyword>
<proteinExistence type="inferred from homology"/>
<comment type="caution">
    <text evidence="3">The sequence shown here is derived from an EMBL/GenBank/DDBJ whole genome shotgun (WGS) entry which is preliminary data.</text>
</comment>
<dbReference type="AlphaFoldDB" id="A0A5C8ZPN6"/>
<dbReference type="Gene3D" id="1.25.40.10">
    <property type="entry name" value="Tetratricopeptide repeat domain"/>
    <property type="match status" value="1"/>
</dbReference>
<dbReference type="SUPFAM" id="SSF81901">
    <property type="entry name" value="HCP-like"/>
    <property type="match status" value="1"/>
</dbReference>
<dbReference type="GO" id="GO:0016740">
    <property type="term" value="F:transferase activity"/>
    <property type="evidence" value="ECO:0007669"/>
    <property type="project" value="UniProtKB-KW"/>
</dbReference>
<dbReference type="Gene3D" id="3.90.550.10">
    <property type="entry name" value="Spore Coat Polysaccharide Biosynthesis Protein SpsA, Chain A"/>
    <property type="match status" value="1"/>
</dbReference>
<reference evidence="3 4" key="1">
    <citation type="submission" date="2019-08" db="EMBL/GenBank/DDBJ databases">
        <title>Parahaliea maris sp. nov., isolated from the surface seawater.</title>
        <authorList>
            <person name="Liu Y."/>
        </authorList>
    </citation>
    <scope>NUCLEOTIDE SEQUENCE [LARGE SCALE GENOMIC DNA]</scope>
    <source>
        <strain evidence="3 4">S2-26</strain>
    </source>
</reference>
<evidence type="ECO:0000313" key="4">
    <source>
        <dbReference type="Proteomes" id="UP000321933"/>
    </source>
</evidence>
<dbReference type="Proteomes" id="UP000321933">
    <property type="component" value="Unassembled WGS sequence"/>
</dbReference>
<gene>
    <name evidence="3" type="ORF">FVW59_17590</name>
</gene>
<protein>
    <submittedName>
        <fullName evidence="3">Glycosyltransferase</fullName>
    </submittedName>
</protein>
<dbReference type="Pfam" id="PF00535">
    <property type="entry name" value="Glycos_transf_2"/>
    <property type="match status" value="1"/>
</dbReference>
<dbReference type="InterPro" id="IPR011990">
    <property type="entry name" value="TPR-like_helical_dom_sf"/>
</dbReference>